<dbReference type="STRING" id="1423715.FD25_GL001213"/>
<comment type="caution">
    <text evidence="1">The sequence shown here is derived from an EMBL/GenBank/DDBJ whole genome shotgun (WGS) entry which is preliminary data.</text>
</comment>
<sequence length="105" mass="11856">MIDRLETSADALWLTPQAPGIVRLGFADNGRELVGPVKHLTWQTQTGRVNLGDPFLMVEGTKETIVLRFPLAGRIKQINPDLVAHPEWLDTHNDARDWMVDLDDE</sequence>
<protein>
    <recommendedName>
        <fullName evidence="3">Glycine cleavage system H protein (Lipoate-binding)</fullName>
    </recommendedName>
</protein>
<evidence type="ECO:0000313" key="1">
    <source>
        <dbReference type="EMBL" id="KRK93886.1"/>
    </source>
</evidence>
<dbReference type="InterPro" id="IPR011053">
    <property type="entry name" value="Single_hybrid_motif"/>
</dbReference>
<dbReference type="Proteomes" id="UP000051955">
    <property type="component" value="Unassembled WGS sequence"/>
</dbReference>
<proteinExistence type="predicted"/>
<keyword evidence="2" id="KW-1185">Reference proteome</keyword>
<organism evidence="1 2">
    <name type="scientific">Levilactobacillus acidifarinae DSM 19394 = JCM 15949</name>
    <dbReference type="NCBI Taxonomy" id="1423715"/>
    <lineage>
        <taxon>Bacteria</taxon>
        <taxon>Bacillati</taxon>
        <taxon>Bacillota</taxon>
        <taxon>Bacilli</taxon>
        <taxon>Lactobacillales</taxon>
        <taxon>Lactobacillaceae</taxon>
        <taxon>Levilactobacillus</taxon>
    </lineage>
</organism>
<dbReference type="Pfam" id="PF01597">
    <property type="entry name" value="GCV_H"/>
    <property type="match status" value="1"/>
</dbReference>
<dbReference type="SUPFAM" id="SSF51230">
    <property type="entry name" value="Single hybrid motif"/>
    <property type="match status" value="1"/>
</dbReference>
<reference evidence="1 2" key="1">
    <citation type="journal article" date="2015" name="Genome Announc.">
        <title>Expanding the biotechnology potential of lactobacilli through comparative genomics of 213 strains and associated genera.</title>
        <authorList>
            <person name="Sun Z."/>
            <person name="Harris H.M."/>
            <person name="McCann A."/>
            <person name="Guo C."/>
            <person name="Argimon S."/>
            <person name="Zhang W."/>
            <person name="Yang X."/>
            <person name="Jeffery I.B."/>
            <person name="Cooney J.C."/>
            <person name="Kagawa T.F."/>
            <person name="Liu W."/>
            <person name="Song Y."/>
            <person name="Salvetti E."/>
            <person name="Wrobel A."/>
            <person name="Rasinkangas P."/>
            <person name="Parkhill J."/>
            <person name="Rea M.C."/>
            <person name="O'Sullivan O."/>
            <person name="Ritari J."/>
            <person name="Douillard F.P."/>
            <person name="Paul Ross R."/>
            <person name="Yang R."/>
            <person name="Briner A.E."/>
            <person name="Felis G.E."/>
            <person name="de Vos W.M."/>
            <person name="Barrangou R."/>
            <person name="Klaenhammer T.R."/>
            <person name="Caufield P.W."/>
            <person name="Cui Y."/>
            <person name="Zhang H."/>
            <person name="O'Toole P.W."/>
        </authorList>
    </citation>
    <scope>NUCLEOTIDE SEQUENCE [LARGE SCALE GENOMIC DNA]</scope>
    <source>
        <strain evidence="1 2">DSM 19394</strain>
    </source>
</reference>
<dbReference type="OrthoDB" id="9796712at2"/>
<dbReference type="Gene3D" id="2.40.50.100">
    <property type="match status" value="1"/>
</dbReference>
<dbReference type="RefSeq" id="WP_057804613.1">
    <property type="nucleotide sequence ID" value="NZ_AZDV01000028.1"/>
</dbReference>
<dbReference type="AlphaFoldDB" id="A0A0R1LDM8"/>
<evidence type="ECO:0000313" key="2">
    <source>
        <dbReference type="Proteomes" id="UP000051955"/>
    </source>
</evidence>
<dbReference type="InterPro" id="IPR033753">
    <property type="entry name" value="GCV_H/Fam206"/>
</dbReference>
<gene>
    <name evidence="1" type="ORF">FD25_GL001213</name>
</gene>
<dbReference type="EMBL" id="AZDV01000028">
    <property type="protein sequence ID" value="KRK93886.1"/>
    <property type="molecule type" value="Genomic_DNA"/>
</dbReference>
<dbReference type="PATRIC" id="fig|1423715.3.peg.1247"/>
<accession>A0A0R1LDM8</accession>
<evidence type="ECO:0008006" key="3">
    <source>
        <dbReference type="Google" id="ProtNLM"/>
    </source>
</evidence>
<name>A0A0R1LDM8_9LACO</name>